<evidence type="ECO:0000256" key="1">
    <source>
        <dbReference type="SAM" id="MobiDB-lite"/>
    </source>
</evidence>
<evidence type="ECO:0008006" key="4">
    <source>
        <dbReference type="Google" id="ProtNLM"/>
    </source>
</evidence>
<dbReference type="Pfam" id="PF22272">
    <property type="entry name" value="LEA_3b"/>
    <property type="match status" value="1"/>
</dbReference>
<dbReference type="PANTHER" id="PTHR35122:SF4">
    <property type="entry name" value="GENOME ASSEMBLY, CHROMOSOME: A05"/>
    <property type="match status" value="1"/>
</dbReference>
<dbReference type="Proteomes" id="UP000836841">
    <property type="component" value="Chromosome 3"/>
</dbReference>
<organism evidence="2 3">
    <name type="scientific">Thlaspi arvense</name>
    <name type="common">Field penny-cress</name>
    <dbReference type="NCBI Taxonomy" id="13288"/>
    <lineage>
        <taxon>Eukaryota</taxon>
        <taxon>Viridiplantae</taxon>
        <taxon>Streptophyta</taxon>
        <taxon>Embryophyta</taxon>
        <taxon>Tracheophyta</taxon>
        <taxon>Spermatophyta</taxon>
        <taxon>Magnoliopsida</taxon>
        <taxon>eudicotyledons</taxon>
        <taxon>Gunneridae</taxon>
        <taxon>Pentapetalae</taxon>
        <taxon>rosids</taxon>
        <taxon>malvids</taxon>
        <taxon>Brassicales</taxon>
        <taxon>Brassicaceae</taxon>
        <taxon>Thlaspideae</taxon>
        <taxon>Thlaspi</taxon>
    </lineage>
</organism>
<evidence type="ECO:0000313" key="3">
    <source>
        <dbReference type="Proteomes" id="UP000836841"/>
    </source>
</evidence>
<name>A0AAU9S754_THLAR</name>
<sequence>MATKSKSFQLITGLRKHLVDANFPRASPRATVSASTLLASRNGHSSAYDKNVEDELHASAVPDDVIKPDSDQYWSPHPQTGVFGPSTAEHSPAAEAARQDSAVLEETAWFRPISLEDSDKTHHV</sequence>
<reference evidence="2 3" key="1">
    <citation type="submission" date="2022-03" db="EMBL/GenBank/DDBJ databases">
        <authorList>
            <person name="Nunn A."/>
            <person name="Chopra R."/>
            <person name="Nunn A."/>
            <person name="Contreras Garrido A."/>
        </authorList>
    </citation>
    <scope>NUCLEOTIDE SEQUENCE [LARGE SCALE GENOMIC DNA]</scope>
</reference>
<accession>A0AAU9S754</accession>
<protein>
    <recommendedName>
        <fullName evidence="4">Late embryogenesis abundant protein</fullName>
    </recommendedName>
</protein>
<feature type="region of interest" description="Disordered" evidence="1">
    <location>
        <begin position="64"/>
        <end position="96"/>
    </location>
</feature>
<gene>
    <name evidence="2" type="ORF">TAV2_LOCUS9950</name>
</gene>
<dbReference type="EMBL" id="OU466859">
    <property type="protein sequence ID" value="CAH2055229.1"/>
    <property type="molecule type" value="Genomic_DNA"/>
</dbReference>
<dbReference type="InterPro" id="IPR039291">
    <property type="entry name" value="At5g17165-like"/>
</dbReference>
<evidence type="ECO:0000313" key="2">
    <source>
        <dbReference type="EMBL" id="CAH2055229.1"/>
    </source>
</evidence>
<dbReference type="AlphaFoldDB" id="A0AAU9S754"/>
<dbReference type="PANTHER" id="PTHR35122">
    <property type="entry name" value="OSJNBA0093F12.14 PROTEIN"/>
    <property type="match status" value="1"/>
</dbReference>
<keyword evidence="3" id="KW-1185">Reference proteome</keyword>
<proteinExistence type="predicted"/>